<dbReference type="Pfam" id="PF12831">
    <property type="entry name" value="FAD_oxidored"/>
    <property type="match status" value="1"/>
</dbReference>
<proteinExistence type="predicted"/>
<dbReference type="Proteomes" id="UP001599542">
    <property type="component" value="Unassembled WGS sequence"/>
</dbReference>
<dbReference type="Gene3D" id="3.50.50.60">
    <property type="entry name" value="FAD/NAD(P)-binding domain"/>
    <property type="match status" value="1"/>
</dbReference>
<reference evidence="1 2" key="1">
    <citation type="submission" date="2024-09" db="EMBL/GenBank/DDBJ databases">
        <title>The Natural Products Discovery Center: Release of the First 8490 Sequenced Strains for Exploring Actinobacteria Biosynthetic Diversity.</title>
        <authorList>
            <person name="Kalkreuter E."/>
            <person name="Kautsar S.A."/>
            <person name="Yang D."/>
            <person name="Bader C.D."/>
            <person name="Teijaro C.N."/>
            <person name="Fluegel L."/>
            <person name="Davis C.M."/>
            <person name="Simpson J.R."/>
            <person name="Lauterbach L."/>
            <person name="Steele A.D."/>
            <person name="Gui C."/>
            <person name="Meng S."/>
            <person name="Li G."/>
            <person name="Viehrig K."/>
            <person name="Ye F."/>
            <person name="Su P."/>
            <person name="Kiefer A.F."/>
            <person name="Nichols A."/>
            <person name="Cepeda A.J."/>
            <person name="Yan W."/>
            <person name="Fan B."/>
            <person name="Jiang Y."/>
            <person name="Adhikari A."/>
            <person name="Zheng C.-J."/>
            <person name="Schuster L."/>
            <person name="Cowan T.M."/>
            <person name="Smanski M.J."/>
            <person name="Chevrette M.G."/>
            <person name="De Carvalho L.P.S."/>
            <person name="Shen B."/>
        </authorList>
    </citation>
    <scope>NUCLEOTIDE SEQUENCE [LARGE SCALE GENOMIC DNA]</scope>
    <source>
        <strain evidence="1 2">NPDC058753</strain>
    </source>
</reference>
<name>A0ABW6GNZ3_9ACTN</name>
<dbReference type="RefSeq" id="WP_380321312.1">
    <property type="nucleotide sequence ID" value="NZ_JBHYPW010000014.1"/>
</dbReference>
<dbReference type="EC" id="1.-.-.-" evidence="1"/>
<sequence length="453" mass="47295">MGSRGSAVGDRGTAVVIGGGLAGCLAAWALHGVAERVVVVERDRYPEGTEFRPGVPQAKHSHLLLEAGQRTLDELLPGALGELLAAGATRVPLSGGPLSGGLRWLTAAGWLAPYESDLAVLTCSRPLIDRLVLDRVRAAPNIEFRTATEVTGLLGDGHAVTGVQVSGRGRDRGGEESGEISAELVVDAAGRATHAAKWLSLLGAPAAPRERVDAGVSYATRFYHRPADADPGAALYLQSHAPEQGRFGVLLPVEGDRWIVGLGGMRGFEPSLQAEEFEKQLGLLRDPGIAEAITGAKPTGPARGFVPGPSVWRHYERSAPHGFLALGDASCTFNPVYGQGMTVAALGARALRDAVGKHGDLGHAAVRETRDAIAAATRNPWQMAAGEDVRFPGTIGGPSGLQVRVQQGMLDRVLARAVTDARVAAAFHQVAAMVEPPTLLFRPSVLGPVLFGG</sequence>
<dbReference type="PANTHER" id="PTHR43422:SF3">
    <property type="entry name" value="THIAMINE THIAZOLE SYNTHASE"/>
    <property type="match status" value="1"/>
</dbReference>
<accession>A0ABW6GNZ3</accession>
<keyword evidence="1" id="KW-0560">Oxidoreductase</keyword>
<dbReference type="InterPro" id="IPR036188">
    <property type="entry name" value="FAD/NAD-bd_sf"/>
</dbReference>
<dbReference type="GO" id="GO:0016491">
    <property type="term" value="F:oxidoreductase activity"/>
    <property type="evidence" value="ECO:0007669"/>
    <property type="project" value="UniProtKB-KW"/>
</dbReference>
<organism evidence="1 2">
    <name type="scientific">Kitasatospora phosalacinea</name>
    <dbReference type="NCBI Taxonomy" id="2065"/>
    <lineage>
        <taxon>Bacteria</taxon>
        <taxon>Bacillati</taxon>
        <taxon>Actinomycetota</taxon>
        <taxon>Actinomycetes</taxon>
        <taxon>Kitasatosporales</taxon>
        <taxon>Streptomycetaceae</taxon>
        <taxon>Kitasatospora</taxon>
    </lineage>
</organism>
<evidence type="ECO:0000313" key="2">
    <source>
        <dbReference type="Proteomes" id="UP001599542"/>
    </source>
</evidence>
<protein>
    <submittedName>
        <fullName evidence="1">NAD(P)/FAD-dependent oxidoreductase</fullName>
        <ecNumber evidence="1">1.-.-.-</ecNumber>
    </submittedName>
</protein>
<comment type="caution">
    <text evidence="1">The sequence shown here is derived from an EMBL/GenBank/DDBJ whole genome shotgun (WGS) entry which is preliminary data.</text>
</comment>
<dbReference type="PROSITE" id="PS51257">
    <property type="entry name" value="PROKAR_LIPOPROTEIN"/>
    <property type="match status" value="1"/>
</dbReference>
<dbReference type="EMBL" id="JBHYPX010000044">
    <property type="protein sequence ID" value="MFE1354472.1"/>
    <property type="molecule type" value="Genomic_DNA"/>
</dbReference>
<gene>
    <name evidence="1" type="ORF">ACFW6T_21025</name>
</gene>
<keyword evidence="2" id="KW-1185">Reference proteome</keyword>
<dbReference type="PANTHER" id="PTHR43422">
    <property type="entry name" value="THIAMINE THIAZOLE SYNTHASE"/>
    <property type="match status" value="1"/>
</dbReference>
<evidence type="ECO:0000313" key="1">
    <source>
        <dbReference type="EMBL" id="MFE1354472.1"/>
    </source>
</evidence>
<dbReference type="SUPFAM" id="SSF51905">
    <property type="entry name" value="FAD/NAD(P)-binding domain"/>
    <property type="match status" value="1"/>
</dbReference>